<accession>A0ABP8HPZ0</accession>
<dbReference type="Proteomes" id="UP001501671">
    <property type="component" value="Unassembled WGS sequence"/>
</dbReference>
<dbReference type="EMBL" id="BAABFO010000034">
    <property type="protein sequence ID" value="GAA4342489.1"/>
    <property type="molecule type" value="Genomic_DNA"/>
</dbReference>
<evidence type="ECO:0000259" key="1">
    <source>
        <dbReference type="Pfam" id="PF04909"/>
    </source>
</evidence>
<dbReference type="PANTHER" id="PTHR35563">
    <property type="entry name" value="BARREL METAL-DEPENDENT HYDROLASE, PUTATIVE (AFU_ORTHOLOGUE AFUA_1G16240)-RELATED"/>
    <property type="match status" value="1"/>
</dbReference>
<name>A0ABP8HPZ0_9BURK</name>
<dbReference type="InterPro" id="IPR032466">
    <property type="entry name" value="Metal_Hydrolase"/>
</dbReference>
<gene>
    <name evidence="2" type="ORF">GCM10023144_44530</name>
</gene>
<evidence type="ECO:0000313" key="3">
    <source>
        <dbReference type="Proteomes" id="UP001501671"/>
    </source>
</evidence>
<organism evidence="2 3">
    <name type="scientific">Pigmentiphaga soli</name>
    <dbReference type="NCBI Taxonomy" id="1007095"/>
    <lineage>
        <taxon>Bacteria</taxon>
        <taxon>Pseudomonadati</taxon>
        <taxon>Pseudomonadota</taxon>
        <taxon>Betaproteobacteria</taxon>
        <taxon>Burkholderiales</taxon>
        <taxon>Alcaligenaceae</taxon>
        <taxon>Pigmentiphaga</taxon>
    </lineage>
</organism>
<dbReference type="InterPro" id="IPR052358">
    <property type="entry name" value="Aro_Compnd_Degr_Hydrolases"/>
</dbReference>
<dbReference type="InterPro" id="IPR006680">
    <property type="entry name" value="Amidohydro-rel"/>
</dbReference>
<keyword evidence="3" id="KW-1185">Reference proteome</keyword>
<dbReference type="SUPFAM" id="SSF51556">
    <property type="entry name" value="Metallo-dependent hydrolases"/>
    <property type="match status" value="1"/>
</dbReference>
<dbReference type="Pfam" id="PF04909">
    <property type="entry name" value="Amidohydro_2"/>
    <property type="match status" value="1"/>
</dbReference>
<dbReference type="PANTHER" id="PTHR35563:SF2">
    <property type="entry name" value="BARREL METAL-DEPENDENT HYDROLASE, PUTATIVE (AFU_ORTHOLOGUE AFUA_1G16240)-RELATED"/>
    <property type="match status" value="1"/>
</dbReference>
<sequence>MSVALPASIVDIHSHVIAGDPVRFPPAPTTGRQSDWSRERPVDAAAMIAAMDAAGVARSVLVQASTCYGHDNSYVVESVRARPDRFVGVFSADLTAPDAVDVIDGWMARGLSGLRVFVAGHTAADRSVRLDDPRAYPAWRHAAERRIPISVQIRADGLPQLAALLDRFPGVPVVLDHFARPALEDGPPYEAAAALFALARYDNLHFKLTTHNVREARQGRSTQAAFLRRAVDAFGAHRIAWGSNYPASPGTLGGLLGEALEAAAELSAQERAWIFGGTARALYPALGAA</sequence>
<feature type="domain" description="Amidohydrolase-related" evidence="1">
    <location>
        <begin position="10"/>
        <end position="284"/>
    </location>
</feature>
<dbReference type="RefSeq" id="WP_345252140.1">
    <property type="nucleotide sequence ID" value="NZ_BAABFO010000034.1"/>
</dbReference>
<comment type="caution">
    <text evidence="2">The sequence shown here is derived from an EMBL/GenBank/DDBJ whole genome shotgun (WGS) entry which is preliminary data.</text>
</comment>
<reference evidence="3" key="1">
    <citation type="journal article" date="2019" name="Int. J. Syst. Evol. Microbiol.">
        <title>The Global Catalogue of Microorganisms (GCM) 10K type strain sequencing project: providing services to taxonomists for standard genome sequencing and annotation.</title>
        <authorList>
            <consortium name="The Broad Institute Genomics Platform"/>
            <consortium name="The Broad Institute Genome Sequencing Center for Infectious Disease"/>
            <person name="Wu L."/>
            <person name="Ma J."/>
        </authorList>
    </citation>
    <scope>NUCLEOTIDE SEQUENCE [LARGE SCALE GENOMIC DNA]</scope>
    <source>
        <strain evidence="3">JCM 17666</strain>
    </source>
</reference>
<evidence type="ECO:0000313" key="2">
    <source>
        <dbReference type="EMBL" id="GAA4342489.1"/>
    </source>
</evidence>
<proteinExistence type="predicted"/>
<dbReference type="Gene3D" id="3.20.20.140">
    <property type="entry name" value="Metal-dependent hydrolases"/>
    <property type="match status" value="1"/>
</dbReference>
<protein>
    <submittedName>
        <fullName evidence="2">Amidohydrolase family protein</fullName>
    </submittedName>
</protein>